<proteinExistence type="predicted"/>
<feature type="compositionally biased region" description="Low complexity" evidence="2">
    <location>
        <begin position="919"/>
        <end position="934"/>
    </location>
</feature>
<evidence type="ECO:0000313" key="4">
    <source>
        <dbReference type="EMBL" id="ORX54725.1"/>
    </source>
</evidence>
<keyword evidence="1" id="KW-0175">Coiled coil</keyword>
<keyword evidence="3" id="KW-1133">Transmembrane helix</keyword>
<protein>
    <submittedName>
        <fullName evidence="4">Uncharacterized protein</fullName>
    </submittedName>
</protein>
<feature type="compositionally biased region" description="Polar residues" evidence="2">
    <location>
        <begin position="532"/>
        <end position="560"/>
    </location>
</feature>
<feature type="compositionally biased region" description="Low complexity" evidence="2">
    <location>
        <begin position="726"/>
        <end position="741"/>
    </location>
</feature>
<feature type="region of interest" description="Disordered" evidence="2">
    <location>
        <begin position="506"/>
        <end position="571"/>
    </location>
</feature>
<dbReference type="AlphaFoldDB" id="A0A1Y1VF38"/>
<feature type="coiled-coil region" evidence="1">
    <location>
        <begin position="641"/>
        <end position="675"/>
    </location>
</feature>
<keyword evidence="3" id="KW-0472">Membrane</keyword>
<keyword evidence="5" id="KW-1185">Reference proteome</keyword>
<reference evidence="4 5" key="1">
    <citation type="submission" date="2016-08" db="EMBL/GenBank/DDBJ databases">
        <title>Genomes of anaerobic fungi encode conserved fungal cellulosomes for biomass hydrolysis.</title>
        <authorList>
            <consortium name="DOE Joint Genome Institute"/>
            <person name="Haitjema C.H."/>
            <person name="Gilmore S.P."/>
            <person name="Henske J.K."/>
            <person name="Solomon K.V."/>
            <person name="De Groot R."/>
            <person name="Kuo A."/>
            <person name="Mondo S.J."/>
            <person name="Salamov A.A."/>
            <person name="Labutti K."/>
            <person name="Zhao Z."/>
            <person name="Chiniquy J."/>
            <person name="Barry K."/>
            <person name="Brewer H.M."/>
            <person name="Purvine S.O."/>
            <person name="Wright A.T."/>
            <person name="Boxma B."/>
            <person name="Van Alen T."/>
            <person name="Hackstein J.H."/>
            <person name="Baker S.E."/>
            <person name="Grigoriev I.V."/>
            <person name="O'Malley M.A."/>
        </authorList>
    </citation>
    <scope>NUCLEOTIDE SEQUENCE [LARGE SCALE GENOMIC DNA]</scope>
    <source>
        <strain evidence="5">finn</strain>
    </source>
</reference>
<evidence type="ECO:0000313" key="5">
    <source>
        <dbReference type="Proteomes" id="UP000193719"/>
    </source>
</evidence>
<feature type="region of interest" description="Disordered" evidence="2">
    <location>
        <begin position="711"/>
        <end position="744"/>
    </location>
</feature>
<dbReference type="Proteomes" id="UP000193719">
    <property type="component" value="Unassembled WGS sequence"/>
</dbReference>
<evidence type="ECO:0000256" key="3">
    <source>
        <dbReference type="SAM" id="Phobius"/>
    </source>
</evidence>
<name>A0A1Y1VF38_9FUNG</name>
<feature type="coiled-coil region" evidence="1">
    <location>
        <begin position="788"/>
        <end position="847"/>
    </location>
</feature>
<feature type="compositionally biased region" description="Basic and acidic residues" evidence="2">
    <location>
        <begin position="712"/>
        <end position="721"/>
    </location>
</feature>
<keyword evidence="3" id="KW-0812">Transmembrane</keyword>
<feature type="compositionally biased region" description="Polar residues" evidence="2">
    <location>
        <begin position="512"/>
        <end position="521"/>
    </location>
</feature>
<dbReference type="EMBL" id="MCFH01000010">
    <property type="protein sequence ID" value="ORX54725.1"/>
    <property type="molecule type" value="Genomic_DNA"/>
</dbReference>
<organism evidence="4 5">
    <name type="scientific">Piromyces finnis</name>
    <dbReference type="NCBI Taxonomy" id="1754191"/>
    <lineage>
        <taxon>Eukaryota</taxon>
        <taxon>Fungi</taxon>
        <taxon>Fungi incertae sedis</taxon>
        <taxon>Chytridiomycota</taxon>
        <taxon>Chytridiomycota incertae sedis</taxon>
        <taxon>Neocallimastigomycetes</taxon>
        <taxon>Neocallimastigales</taxon>
        <taxon>Neocallimastigaceae</taxon>
        <taxon>Piromyces</taxon>
    </lineage>
</organism>
<accession>A0A1Y1VF38</accession>
<dbReference type="OrthoDB" id="2154201at2759"/>
<sequence length="1043" mass="122353">MTCINNKKDYLNNIDKNDNHNPIRKICITRKRNRNKNDIKLFLYNKNYDTYNNIMNINYPNIYKVKFLNENNKKKDNIILSKYDLSSLPKQDISKDSFIEDDDYFNELIKKKQNNRQPLERRKQSISGKIYEKEYYQEGSDKKRIIKSKYVEILPEKKDSIRAKLVKLNYSSRKSQSNNKYDFYGENCSFLNKNINTFDNDADDECLYQDKEFVSEVKRRNRIYKNNNNNILFLNTSLFKKKIDDVHEKENPSLMKVDELDINKTEKKNWKQNILKKQLETLNEVNDKAQVSKYRKAESLENIDKNDYKYREILSTNSKLSYNDDIFDDEKITIFKNFNIENNDNEIFDNENKYSVSEIKSREINFDRSINGLNIDPIIYRNSFNERPSLVNHLYHHKQSKEIFNISNKPIERTITNRKVYSDKKNDNKTLLNINSRDYIENHESDIDSIDEFLLDIDMENNISKLKDLSLKNRSEDCIDKMLMNYHDDIHQSKIRFNLGSENTIDEKQKNLELQSVPSTPDSKKGQRGKSPKTSSGKTPNQKIPSQKSTKKSNNNIITETNDKKHNNNVIINLPDQHSDNIELSSNNNSNINKTVEIPLATPNKSGILDLDLLKPIKNKEIEYIINLNDSIPFKEKLISFRYFQLEVNKLIKKLKEAEDKKKKEEILRKKKEEDMELINLLKRIHDEHQQDTVIIQEQEASKKGYKKIKRIPSDTQDKKGNSILSPNNNNLTVNSNSNGNEKGEKGLSINSVFHITMLVSNIKNQISNKAKECNDNVNNKNAAAIEKEDEEETLNKYYLKLIEAKKKLQLEEKNLAVLKQYDENLKEKLKNKIKQNILQYEVLNIKKYYKSKDTINIYNMSSKHSNKVESKIFKNISNTGSLIDFKTINKINSSLHNSLAKPSYNDYIIKASKKGDNKAINSNNSNSINNNKNNDSDKSNDIENSLLNSDFYKIFSKSHPSKFKNPIEQVKTVSDVTLPTIADYKNKVYYHNHRVIDLNKVESNLISNSKNRDNNNRIGIYYLSILYIINNKNILIFFFILF</sequence>
<comment type="caution">
    <text evidence="4">The sequence shown here is derived from an EMBL/GenBank/DDBJ whole genome shotgun (WGS) entry which is preliminary data.</text>
</comment>
<evidence type="ECO:0000256" key="2">
    <source>
        <dbReference type="SAM" id="MobiDB-lite"/>
    </source>
</evidence>
<feature type="transmembrane region" description="Helical" evidence="3">
    <location>
        <begin position="1020"/>
        <end position="1042"/>
    </location>
</feature>
<gene>
    <name evidence="4" type="ORF">BCR36DRAFT_282798</name>
</gene>
<evidence type="ECO:0000256" key="1">
    <source>
        <dbReference type="SAM" id="Coils"/>
    </source>
</evidence>
<feature type="region of interest" description="Disordered" evidence="2">
    <location>
        <begin position="917"/>
        <end position="941"/>
    </location>
</feature>
<reference evidence="4 5" key="2">
    <citation type="submission" date="2016-08" db="EMBL/GenBank/DDBJ databases">
        <title>Pervasive Adenine N6-methylation of Active Genes in Fungi.</title>
        <authorList>
            <consortium name="DOE Joint Genome Institute"/>
            <person name="Mondo S.J."/>
            <person name="Dannebaum R.O."/>
            <person name="Kuo R.C."/>
            <person name="Labutti K."/>
            <person name="Haridas S."/>
            <person name="Kuo A."/>
            <person name="Salamov A."/>
            <person name="Ahrendt S.R."/>
            <person name="Lipzen A."/>
            <person name="Sullivan W."/>
            <person name="Andreopoulos W.B."/>
            <person name="Clum A."/>
            <person name="Lindquist E."/>
            <person name="Daum C."/>
            <person name="Ramamoorthy G.K."/>
            <person name="Gryganskyi A."/>
            <person name="Culley D."/>
            <person name="Magnuson J.K."/>
            <person name="James T.Y."/>
            <person name="O'Malley M.A."/>
            <person name="Stajich J.E."/>
            <person name="Spatafora J.W."/>
            <person name="Visel A."/>
            <person name="Grigoriev I.V."/>
        </authorList>
    </citation>
    <scope>NUCLEOTIDE SEQUENCE [LARGE SCALE GENOMIC DNA]</scope>
    <source>
        <strain evidence="5">finn</strain>
    </source>
</reference>